<evidence type="ECO:0000256" key="3">
    <source>
        <dbReference type="ARBA" id="ARBA00023125"/>
    </source>
</evidence>
<dbReference type="PROSITE" id="PS50932">
    <property type="entry name" value="HTH_LACI_2"/>
    <property type="match status" value="1"/>
</dbReference>
<evidence type="ECO:0000259" key="5">
    <source>
        <dbReference type="PROSITE" id="PS50932"/>
    </source>
</evidence>
<dbReference type="InterPro" id="IPR010982">
    <property type="entry name" value="Lambda_DNA-bd_dom_sf"/>
</dbReference>
<evidence type="ECO:0000256" key="2">
    <source>
        <dbReference type="ARBA" id="ARBA00023015"/>
    </source>
</evidence>
<sequence length="346" mass="37353">MIRLKDVAAHAGVSVTTVSHVVNATRPVASATEARVRESIAALGYRPDSVARALKSNRSRTLGMIVTSAHNPFFAEVIRGVEDRCYQAGYSLILCNSDDIDAKQLSYLETLRDRRIDGLVVMTAENGAGFLEALSALPLPTVMMDAEPQPGWDMTVVNDDSRLGGRLAIEHLLAQGIERIALLTGPRDHARSRERLSGALDALHAAGLGLAEDWQIATQLMLADGHRAAHLLLANPADRPDAIFAFNDLLALGCLRAAQDLGLEVPKQLSIIGYDDIEISAYLSPALTTIRQPIYALGTTAVDQLIARLEGTPFPGQTQLAPRLVERDSVARPGQCLQETFKHSQA</sequence>
<proteinExistence type="predicted"/>
<evidence type="ECO:0000313" key="6">
    <source>
        <dbReference type="EMBL" id="MDO6670566.1"/>
    </source>
</evidence>
<gene>
    <name evidence="6" type="ORF">Q4535_00405</name>
</gene>
<dbReference type="PROSITE" id="PS00356">
    <property type="entry name" value="HTH_LACI_1"/>
    <property type="match status" value="1"/>
</dbReference>
<dbReference type="InterPro" id="IPR028082">
    <property type="entry name" value="Peripla_BP_I"/>
</dbReference>
<keyword evidence="3 6" id="KW-0238">DNA-binding</keyword>
<dbReference type="GO" id="GO:0000976">
    <property type="term" value="F:transcription cis-regulatory region binding"/>
    <property type="evidence" value="ECO:0007669"/>
    <property type="project" value="TreeGrafter"/>
</dbReference>
<dbReference type="Pfam" id="PF00356">
    <property type="entry name" value="LacI"/>
    <property type="match status" value="1"/>
</dbReference>
<evidence type="ECO:0000313" key="7">
    <source>
        <dbReference type="Proteomes" id="UP001170481"/>
    </source>
</evidence>
<dbReference type="SUPFAM" id="SSF47413">
    <property type="entry name" value="lambda repressor-like DNA-binding domains"/>
    <property type="match status" value="1"/>
</dbReference>
<dbReference type="Proteomes" id="UP001170481">
    <property type="component" value="Unassembled WGS sequence"/>
</dbReference>
<evidence type="ECO:0000256" key="1">
    <source>
        <dbReference type="ARBA" id="ARBA00022491"/>
    </source>
</evidence>
<dbReference type="Gene3D" id="1.10.260.40">
    <property type="entry name" value="lambda repressor-like DNA-binding domains"/>
    <property type="match status" value="1"/>
</dbReference>
<dbReference type="PANTHER" id="PTHR30146">
    <property type="entry name" value="LACI-RELATED TRANSCRIPTIONAL REPRESSOR"/>
    <property type="match status" value="1"/>
</dbReference>
<dbReference type="InterPro" id="IPR046335">
    <property type="entry name" value="LacI/GalR-like_sensor"/>
</dbReference>
<dbReference type="Pfam" id="PF13377">
    <property type="entry name" value="Peripla_BP_3"/>
    <property type="match status" value="1"/>
</dbReference>
<dbReference type="EMBL" id="JAUORK010000001">
    <property type="protein sequence ID" value="MDO6670566.1"/>
    <property type="molecule type" value="Genomic_DNA"/>
</dbReference>
<keyword evidence="1" id="KW-0678">Repressor</keyword>
<evidence type="ECO:0000256" key="4">
    <source>
        <dbReference type="ARBA" id="ARBA00023163"/>
    </source>
</evidence>
<dbReference type="InterPro" id="IPR000843">
    <property type="entry name" value="HTH_LacI"/>
</dbReference>
<dbReference type="CDD" id="cd01392">
    <property type="entry name" value="HTH_LacI"/>
    <property type="match status" value="1"/>
</dbReference>
<dbReference type="GO" id="GO:0003700">
    <property type="term" value="F:DNA-binding transcription factor activity"/>
    <property type="evidence" value="ECO:0007669"/>
    <property type="project" value="TreeGrafter"/>
</dbReference>
<dbReference type="SUPFAM" id="SSF53822">
    <property type="entry name" value="Periplasmic binding protein-like I"/>
    <property type="match status" value="1"/>
</dbReference>
<dbReference type="AlphaFoldDB" id="A0AAP4WZ37"/>
<dbReference type="SMART" id="SM00354">
    <property type="entry name" value="HTH_LACI"/>
    <property type="match status" value="1"/>
</dbReference>
<dbReference type="PANTHER" id="PTHR30146:SF148">
    <property type="entry name" value="HTH-TYPE TRANSCRIPTIONAL REPRESSOR PURR-RELATED"/>
    <property type="match status" value="1"/>
</dbReference>
<comment type="caution">
    <text evidence="6">The sequence shown here is derived from an EMBL/GenBank/DDBJ whole genome shotgun (WGS) entry which is preliminary data.</text>
</comment>
<dbReference type="Gene3D" id="3.40.50.2300">
    <property type="match status" value="2"/>
</dbReference>
<organism evidence="6 7">
    <name type="scientific">Cobetia amphilecti</name>
    <dbReference type="NCBI Taxonomy" id="1055104"/>
    <lineage>
        <taxon>Bacteria</taxon>
        <taxon>Pseudomonadati</taxon>
        <taxon>Pseudomonadota</taxon>
        <taxon>Gammaproteobacteria</taxon>
        <taxon>Oceanospirillales</taxon>
        <taxon>Halomonadaceae</taxon>
        <taxon>Cobetia</taxon>
    </lineage>
</organism>
<feature type="domain" description="HTH lacI-type" evidence="5">
    <location>
        <begin position="2"/>
        <end position="56"/>
    </location>
</feature>
<protein>
    <submittedName>
        <fullName evidence="6">LacI family DNA-binding transcriptional regulator</fullName>
    </submittedName>
</protein>
<keyword evidence="4" id="KW-0804">Transcription</keyword>
<keyword evidence="2" id="KW-0805">Transcription regulation</keyword>
<reference evidence="6" key="1">
    <citation type="submission" date="2023-07" db="EMBL/GenBank/DDBJ databases">
        <title>Genome content predicts the carbon catabolic preferences of heterotrophic bacteria.</title>
        <authorList>
            <person name="Gralka M."/>
        </authorList>
    </citation>
    <scope>NUCLEOTIDE SEQUENCE</scope>
    <source>
        <strain evidence="6">C2R13</strain>
    </source>
</reference>
<accession>A0AAP4WZ37</accession>
<name>A0AAP4WZ37_9GAMM</name>